<gene>
    <name evidence="3" type="ORF">A2W58_02455</name>
</gene>
<dbReference type="Pfam" id="PF20803">
    <property type="entry name" value="PaaX_M"/>
    <property type="match status" value="1"/>
</dbReference>
<dbReference type="PANTHER" id="PTHR30319">
    <property type="entry name" value="PHENYLACETIC ACID REGULATOR-RELATED TRANSCRIPTIONAL REPRESSOR"/>
    <property type="match status" value="1"/>
</dbReference>
<dbReference type="Proteomes" id="UP000179264">
    <property type="component" value="Unassembled WGS sequence"/>
</dbReference>
<evidence type="ECO:0000313" key="4">
    <source>
        <dbReference type="Proteomes" id="UP000179264"/>
    </source>
</evidence>
<evidence type="ECO:0000313" key="3">
    <source>
        <dbReference type="EMBL" id="OHA93526.1"/>
    </source>
</evidence>
<dbReference type="AlphaFoldDB" id="A0A1G2T8C0"/>
<reference evidence="3 4" key="1">
    <citation type="journal article" date="2016" name="Nat. Commun.">
        <title>Thousands of microbial genomes shed light on interconnected biogeochemical processes in an aquifer system.</title>
        <authorList>
            <person name="Anantharaman K."/>
            <person name="Brown C.T."/>
            <person name="Hug L.A."/>
            <person name="Sharon I."/>
            <person name="Castelle C.J."/>
            <person name="Probst A.J."/>
            <person name="Thomas B.C."/>
            <person name="Singh A."/>
            <person name="Wilkins M.J."/>
            <person name="Karaoz U."/>
            <person name="Brodie E.L."/>
            <person name="Williams K.H."/>
            <person name="Hubbard S.S."/>
            <person name="Banfield J.F."/>
        </authorList>
    </citation>
    <scope>NUCLEOTIDE SEQUENCE [LARGE SCALE GENOMIC DNA]</scope>
</reference>
<keyword evidence="1" id="KW-0812">Transmembrane</keyword>
<evidence type="ECO:0000256" key="1">
    <source>
        <dbReference type="SAM" id="Phobius"/>
    </source>
</evidence>
<evidence type="ECO:0000259" key="2">
    <source>
        <dbReference type="Pfam" id="PF20803"/>
    </source>
</evidence>
<dbReference type="EMBL" id="MHVL01000018">
    <property type="protein sequence ID" value="OHA93526.1"/>
    <property type="molecule type" value="Genomic_DNA"/>
</dbReference>
<dbReference type="GO" id="GO:0006351">
    <property type="term" value="P:DNA-templated transcription"/>
    <property type="evidence" value="ECO:0007669"/>
    <property type="project" value="TreeGrafter"/>
</dbReference>
<organism evidence="3 4">
    <name type="scientific">Candidatus Zambryskibacteria bacterium RIFCSPHIGHO2_02_38_10.5</name>
    <dbReference type="NCBI Taxonomy" id="1802742"/>
    <lineage>
        <taxon>Bacteria</taxon>
        <taxon>Candidatus Zambryskiibacteriota</taxon>
    </lineage>
</organism>
<keyword evidence="1" id="KW-0472">Membrane</keyword>
<dbReference type="Gene3D" id="3.30.70.2650">
    <property type="match status" value="1"/>
</dbReference>
<accession>A0A1G2T8C0</accession>
<proteinExistence type="predicted"/>
<feature type="domain" description="Transcriptional repressor PaaX-like central Cas2-like" evidence="2">
    <location>
        <begin position="103"/>
        <end position="175"/>
    </location>
</feature>
<dbReference type="InterPro" id="IPR048846">
    <property type="entry name" value="PaaX-like_central"/>
</dbReference>
<dbReference type="PANTHER" id="PTHR30319:SF1">
    <property type="entry name" value="TRANSCRIPTIONAL REPRESSOR PAAX"/>
    <property type="match status" value="1"/>
</dbReference>
<protein>
    <recommendedName>
        <fullName evidence="2">Transcriptional repressor PaaX-like central Cas2-like domain-containing protein</fullName>
    </recommendedName>
</protein>
<sequence length="191" mass="22513">MGTIEERYRKRKSKNDIRKAVLTAVKIGGFLTLAMVAPNSLQYLKSFGITPGKRQKEIMARSRDRLVKDGLLKYDGKFVKLTDKGQTVLESLELKDWKIDKPKKWDGKWRMLIFDIPETRKSLRDKVRHTLLHIGFLRIQDSVWIYPYDCEDFVTLLKADFKIGKDLLYLIVDSIEYDKSYKKYFNLLLDN</sequence>
<comment type="caution">
    <text evidence="3">The sequence shown here is derived from an EMBL/GenBank/DDBJ whole genome shotgun (WGS) entry which is preliminary data.</text>
</comment>
<dbReference type="SUPFAM" id="SSF143430">
    <property type="entry name" value="TTP0101/SSO1404-like"/>
    <property type="match status" value="1"/>
</dbReference>
<feature type="transmembrane region" description="Helical" evidence="1">
    <location>
        <begin position="20"/>
        <end position="37"/>
    </location>
</feature>
<name>A0A1G2T8C0_9BACT</name>
<keyword evidence="1" id="KW-1133">Transmembrane helix</keyword>